<keyword evidence="2" id="KW-0472">Membrane</keyword>
<dbReference type="STRING" id="1830138.SAMN05443507_10261"/>
<evidence type="ECO:0000256" key="2">
    <source>
        <dbReference type="SAM" id="Phobius"/>
    </source>
</evidence>
<evidence type="ECO:0000313" key="4">
    <source>
        <dbReference type="Proteomes" id="UP000184016"/>
    </source>
</evidence>
<dbReference type="RefSeq" id="WP_072872823.1">
    <property type="nucleotide sequence ID" value="NZ_FRAF01000002.1"/>
</dbReference>
<feature type="region of interest" description="Disordered" evidence="1">
    <location>
        <begin position="123"/>
        <end position="157"/>
    </location>
</feature>
<proteinExistence type="predicted"/>
<evidence type="ECO:0000256" key="1">
    <source>
        <dbReference type="SAM" id="MobiDB-lite"/>
    </source>
</evidence>
<dbReference type="OrthoDB" id="2678812at2"/>
<dbReference type="AlphaFoldDB" id="A0A1M6KZU6"/>
<dbReference type="Proteomes" id="UP000184016">
    <property type="component" value="Unassembled WGS sequence"/>
</dbReference>
<keyword evidence="2" id="KW-0812">Transmembrane</keyword>
<evidence type="ECO:0000313" key="3">
    <source>
        <dbReference type="EMBL" id="SHJ64505.1"/>
    </source>
</evidence>
<gene>
    <name evidence="3" type="ORF">SAMN05443507_10261</name>
</gene>
<feature type="transmembrane region" description="Helical" evidence="2">
    <location>
        <begin position="6"/>
        <end position="25"/>
    </location>
</feature>
<accession>A0A1M6KZU6</accession>
<keyword evidence="2" id="KW-1133">Transmembrane helix</keyword>
<organism evidence="3 4">
    <name type="scientific">Alicyclobacillus tolerans</name>
    <dbReference type="NCBI Taxonomy" id="90970"/>
    <lineage>
        <taxon>Bacteria</taxon>
        <taxon>Bacillati</taxon>
        <taxon>Bacillota</taxon>
        <taxon>Bacilli</taxon>
        <taxon>Bacillales</taxon>
        <taxon>Alicyclobacillaceae</taxon>
        <taxon>Alicyclobacillus</taxon>
    </lineage>
</organism>
<keyword evidence="4" id="KW-1185">Reference proteome</keyword>
<feature type="compositionally biased region" description="Basic residues" evidence="1">
    <location>
        <begin position="148"/>
        <end position="157"/>
    </location>
</feature>
<dbReference type="EMBL" id="FRAF01000002">
    <property type="protein sequence ID" value="SHJ64505.1"/>
    <property type="molecule type" value="Genomic_DNA"/>
</dbReference>
<reference evidence="4" key="1">
    <citation type="submission" date="2016-11" db="EMBL/GenBank/DDBJ databases">
        <authorList>
            <person name="Varghese N."/>
            <person name="Submissions S."/>
        </authorList>
    </citation>
    <scope>NUCLEOTIDE SEQUENCE [LARGE SCALE GENOMIC DNA]</scope>
    <source>
        <strain evidence="4">USBA-503</strain>
    </source>
</reference>
<sequence>MRYWIIIGILFVVFVAVYLGVFLYTRKKQKAFDEQYLSMKERHEVFVLNKKITKERPQQGWARFMKMKSYQVVGRVTVSQAMRGMQMSKMQTVTFRTTKQEYDKIEINHKYKMDIAGNYIGNVIAPTPSKQKKSSSKTTGGKSESKGKNNKKSNVKS</sequence>
<protein>
    <submittedName>
        <fullName evidence="3">Uncharacterized protein</fullName>
    </submittedName>
</protein>
<name>A0A1M6KZU6_9BACL</name>